<keyword evidence="7" id="KW-1185">Reference proteome</keyword>
<gene>
    <name evidence="6" type="ORF">DC094_02775</name>
</gene>
<dbReference type="Gene3D" id="3.40.190.290">
    <property type="match status" value="1"/>
</dbReference>
<dbReference type="Pfam" id="PF03466">
    <property type="entry name" value="LysR_substrate"/>
    <property type="match status" value="1"/>
</dbReference>
<evidence type="ECO:0000256" key="1">
    <source>
        <dbReference type="ARBA" id="ARBA00009437"/>
    </source>
</evidence>
<dbReference type="RefSeq" id="WP_116685552.1">
    <property type="nucleotide sequence ID" value="NZ_CAWNYD010000001.1"/>
</dbReference>
<organism evidence="6 7">
    <name type="scientific">Pelagibaculum spongiae</name>
    <dbReference type="NCBI Taxonomy" id="2080658"/>
    <lineage>
        <taxon>Bacteria</taxon>
        <taxon>Pseudomonadati</taxon>
        <taxon>Pseudomonadota</taxon>
        <taxon>Gammaproteobacteria</taxon>
        <taxon>Oceanospirillales</taxon>
        <taxon>Pelagibaculum</taxon>
    </lineage>
</organism>
<dbReference type="InterPro" id="IPR000847">
    <property type="entry name" value="LysR_HTH_N"/>
</dbReference>
<dbReference type="AlphaFoldDB" id="A0A2V1H0G6"/>
<dbReference type="GO" id="GO:0043565">
    <property type="term" value="F:sequence-specific DNA binding"/>
    <property type="evidence" value="ECO:0007669"/>
    <property type="project" value="TreeGrafter"/>
</dbReference>
<dbReference type="PANTHER" id="PTHR30537">
    <property type="entry name" value="HTH-TYPE TRANSCRIPTIONAL REGULATOR"/>
    <property type="match status" value="1"/>
</dbReference>
<dbReference type="Gene3D" id="1.10.10.10">
    <property type="entry name" value="Winged helix-like DNA-binding domain superfamily/Winged helix DNA-binding domain"/>
    <property type="match status" value="1"/>
</dbReference>
<dbReference type="GO" id="GO:0003700">
    <property type="term" value="F:DNA-binding transcription factor activity"/>
    <property type="evidence" value="ECO:0007669"/>
    <property type="project" value="InterPro"/>
</dbReference>
<keyword evidence="4" id="KW-0804">Transcription</keyword>
<feature type="domain" description="HTH lysR-type" evidence="5">
    <location>
        <begin position="9"/>
        <end position="66"/>
    </location>
</feature>
<evidence type="ECO:0000256" key="4">
    <source>
        <dbReference type="ARBA" id="ARBA00023163"/>
    </source>
</evidence>
<dbReference type="PANTHER" id="PTHR30537:SF3">
    <property type="entry name" value="TRANSCRIPTIONAL REGULATORY PROTEIN"/>
    <property type="match status" value="1"/>
</dbReference>
<evidence type="ECO:0000256" key="3">
    <source>
        <dbReference type="ARBA" id="ARBA00023125"/>
    </source>
</evidence>
<evidence type="ECO:0000256" key="2">
    <source>
        <dbReference type="ARBA" id="ARBA00023015"/>
    </source>
</evidence>
<proteinExistence type="inferred from homology"/>
<dbReference type="InterPro" id="IPR036390">
    <property type="entry name" value="WH_DNA-bd_sf"/>
</dbReference>
<reference evidence="6 7" key="1">
    <citation type="submission" date="2018-04" db="EMBL/GenBank/DDBJ databases">
        <title>Thalassorhabdus spongiae gen. nov., sp. nov., isolated from a marine sponge in South-West Iceland.</title>
        <authorList>
            <person name="Knobloch S."/>
            <person name="Daussin A."/>
            <person name="Johannsson R."/>
            <person name="Marteinsson V.T."/>
        </authorList>
    </citation>
    <scope>NUCLEOTIDE SEQUENCE [LARGE SCALE GENOMIC DNA]</scope>
    <source>
        <strain evidence="6 7">Hp12</strain>
    </source>
</reference>
<name>A0A2V1H0G6_9GAMM</name>
<evidence type="ECO:0000313" key="7">
    <source>
        <dbReference type="Proteomes" id="UP000244906"/>
    </source>
</evidence>
<dbReference type="InterPro" id="IPR058163">
    <property type="entry name" value="LysR-type_TF_proteobact-type"/>
</dbReference>
<dbReference type="SUPFAM" id="SSF46785">
    <property type="entry name" value="Winged helix' DNA-binding domain"/>
    <property type="match status" value="1"/>
</dbReference>
<dbReference type="EMBL" id="QDDL01000001">
    <property type="protein sequence ID" value="PVZ71963.1"/>
    <property type="molecule type" value="Genomic_DNA"/>
</dbReference>
<dbReference type="PRINTS" id="PR00039">
    <property type="entry name" value="HTHLYSR"/>
</dbReference>
<comment type="similarity">
    <text evidence="1">Belongs to the LysR transcriptional regulatory family.</text>
</comment>
<sequence length="298" mass="33947">MFIAKLPMQDWNQLRFFLALSSHGTLARAAEKLQVNQSTVFRRLKQLEDDLGFSLFIRTSTGYQLTSAGEQILKHAQSIEDHFDQLKQTTSPAEDQLAGNIRVSTLDTVALQLIPQVISQFRELHPLVHIDLMVSESRHNLARREADIAIRATRRPPDYLIGKKLFSQPWCLWASQDYLDQHGYPEKGQLAQHKFLLGIGDLGEAPIMPVLEHMLSKDQIVCRSNSMLALQQLCRQGVGLLPGLQCETSDLISTMDFPEVPQSELWLLYHPDQKTQPRIKAFTQFIMDNFKRTTLVGI</sequence>
<accession>A0A2V1H0G6</accession>
<dbReference type="FunFam" id="1.10.10.10:FF:000001">
    <property type="entry name" value="LysR family transcriptional regulator"/>
    <property type="match status" value="1"/>
</dbReference>
<protein>
    <recommendedName>
        <fullName evidence="5">HTH lysR-type domain-containing protein</fullName>
    </recommendedName>
</protein>
<dbReference type="InterPro" id="IPR036388">
    <property type="entry name" value="WH-like_DNA-bd_sf"/>
</dbReference>
<comment type="caution">
    <text evidence="6">The sequence shown here is derived from an EMBL/GenBank/DDBJ whole genome shotgun (WGS) entry which is preliminary data.</text>
</comment>
<dbReference type="InterPro" id="IPR005119">
    <property type="entry name" value="LysR_subst-bd"/>
</dbReference>
<dbReference type="OrthoDB" id="570111at2"/>
<dbReference type="PROSITE" id="PS50931">
    <property type="entry name" value="HTH_LYSR"/>
    <property type="match status" value="1"/>
</dbReference>
<evidence type="ECO:0000313" key="6">
    <source>
        <dbReference type="EMBL" id="PVZ71963.1"/>
    </source>
</evidence>
<dbReference type="Proteomes" id="UP000244906">
    <property type="component" value="Unassembled WGS sequence"/>
</dbReference>
<dbReference type="GO" id="GO:0006351">
    <property type="term" value="P:DNA-templated transcription"/>
    <property type="evidence" value="ECO:0007669"/>
    <property type="project" value="TreeGrafter"/>
</dbReference>
<keyword evidence="2" id="KW-0805">Transcription regulation</keyword>
<dbReference type="Pfam" id="PF00126">
    <property type="entry name" value="HTH_1"/>
    <property type="match status" value="1"/>
</dbReference>
<evidence type="ECO:0000259" key="5">
    <source>
        <dbReference type="PROSITE" id="PS50931"/>
    </source>
</evidence>
<keyword evidence="3" id="KW-0238">DNA-binding</keyword>
<dbReference type="SUPFAM" id="SSF53850">
    <property type="entry name" value="Periplasmic binding protein-like II"/>
    <property type="match status" value="1"/>
</dbReference>